<evidence type="ECO:0000259" key="3">
    <source>
        <dbReference type="Pfam" id="PF02775"/>
    </source>
</evidence>
<dbReference type="Pfam" id="PF02776">
    <property type="entry name" value="TPP_enzyme_N"/>
    <property type="match status" value="1"/>
</dbReference>
<keyword evidence="2" id="KW-0786">Thiamine pyrophosphate</keyword>
<evidence type="ECO:0008006" key="7">
    <source>
        <dbReference type="Google" id="ProtNLM"/>
    </source>
</evidence>
<dbReference type="InterPro" id="IPR045229">
    <property type="entry name" value="TPP_enz"/>
</dbReference>
<accession>A0AAE0KWK3</accession>
<dbReference type="Gene3D" id="3.40.50.970">
    <property type="match status" value="2"/>
</dbReference>
<reference evidence="5 6" key="1">
    <citation type="journal article" date="2015" name="Genome Biol. Evol.">
        <title>Comparative Genomics of a Bacterivorous Green Alga Reveals Evolutionary Causalities and Consequences of Phago-Mixotrophic Mode of Nutrition.</title>
        <authorList>
            <person name="Burns J.A."/>
            <person name="Paasch A."/>
            <person name="Narechania A."/>
            <person name="Kim E."/>
        </authorList>
    </citation>
    <scope>NUCLEOTIDE SEQUENCE [LARGE SCALE GENOMIC DNA]</scope>
    <source>
        <strain evidence="5 6">PLY_AMNH</strain>
    </source>
</reference>
<name>A0AAE0KWK3_9CHLO</name>
<evidence type="ECO:0000313" key="5">
    <source>
        <dbReference type="EMBL" id="KAK3263149.1"/>
    </source>
</evidence>
<dbReference type="GO" id="GO:0003984">
    <property type="term" value="F:acetolactate synthase activity"/>
    <property type="evidence" value="ECO:0007669"/>
    <property type="project" value="TreeGrafter"/>
</dbReference>
<feature type="domain" description="Thiamine pyrophosphate enzyme N-terminal TPP-binding" evidence="4">
    <location>
        <begin position="7"/>
        <end position="110"/>
    </location>
</feature>
<dbReference type="InterPro" id="IPR029061">
    <property type="entry name" value="THDP-binding"/>
</dbReference>
<sequence length="551" mass="58318">MEDEAPGSDQIVRTLLASGIDVCFANPGTTEMCLVASFDKVKGFKCVLGLHENVVTGAADGYARMTNKAAMTLLHLGVGLTNGMANLHNAKRALSPMINVIGEMATWHIDMDPLLGMDIEGVASAVSGLVKSTKSSSRLVQDVAEAVAHTKSFSTSISRVATLVVPHNVQREPAWYNAEAIERIAATRAVKGALEAESTLFERELAVEEITCGGAGTARFLEESCQAFAAAPGRSKALFLGSLVLRDDGHLAIAARIAAHTGCALLCENAFARVDRGEGRPNITRLPYFPSDAKKELAKYSVVMFVGTRVPVAMFGYTDGISSLVDYKTQRIVEVEHTQDFPGVLQFLEKKLGACAATPEYTVLNRPAIPSGSLTGAKISAVLAALQPEGTILVDESLTSGGQYWDYSAGCPKFSHLTLTGGAIGIGPALSVGCAVACPERQVITFQADGSGMYTVQSLWTQAREQLNVITVICANSKYQILKIENQKQSLPGDGLNGLALTDLGTPKIEWVQLAAGMGVDAVSVSTAEELATHLQAALDKKGPFLIEALC</sequence>
<evidence type="ECO:0000259" key="4">
    <source>
        <dbReference type="Pfam" id="PF02776"/>
    </source>
</evidence>
<dbReference type="AlphaFoldDB" id="A0AAE0KWK3"/>
<dbReference type="EMBL" id="LGRX02015675">
    <property type="protein sequence ID" value="KAK3263149.1"/>
    <property type="molecule type" value="Genomic_DNA"/>
</dbReference>
<dbReference type="InterPro" id="IPR011766">
    <property type="entry name" value="TPP_enzyme_TPP-bd"/>
</dbReference>
<dbReference type="CDD" id="cd07035">
    <property type="entry name" value="TPP_PYR_POX_like"/>
    <property type="match status" value="1"/>
</dbReference>
<dbReference type="PANTHER" id="PTHR18968:SF86">
    <property type="entry name" value="ACETOLACTATE SYNTHASE LARGE SUBUNIT ILVX-RELATED"/>
    <property type="match status" value="1"/>
</dbReference>
<dbReference type="PANTHER" id="PTHR18968">
    <property type="entry name" value="THIAMINE PYROPHOSPHATE ENZYMES"/>
    <property type="match status" value="1"/>
</dbReference>
<organism evidence="5 6">
    <name type="scientific">Cymbomonas tetramitiformis</name>
    <dbReference type="NCBI Taxonomy" id="36881"/>
    <lineage>
        <taxon>Eukaryota</taxon>
        <taxon>Viridiplantae</taxon>
        <taxon>Chlorophyta</taxon>
        <taxon>Pyramimonadophyceae</taxon>
        <taxon>Pyramimonadales</taxon>
        <taxon>Pyramimonadaceae</taxon>
        <taxon>Cymbomonas</taxon>
    </lineage>
</organism>
<feature type="domain" description="Thiamine pyrophosphate enzyme TPP-binding" evidence="3">
    <location>
        <begin position="420"/>
        <end position="548"/>
    </location>
</feature>
<evidence type="ECO:0000313" key="6">
    <source>
        <dbReference type="Proteomes" id="UP001190700"/>
    </source>
</evidence>
<dbReference type="CDD" id="cd02002">
    <property type="entry name" value="TPP_BFDC"/>
    <property type="match status" value="1"/>
</dbReference>
<protein>
    <recommendedName>
        <fullName evidence="7">Acetolactate synthase large subunit</fullName>
    </recommendedName>
</protein>
<keyword evidence="6" id="KW-1185">Reference proteome</keyword>
<dbReference type="InterPro" id="IPR012001">
    <property type="entry name" value="Thiamin_PyroP_enz_TPP-bd_dom"/>
</dbReference>
<dbReference type="NCBIfam" id="NF005760">
    <property type="entry name" value="PRK07586.1"/>
    <property type="match status" value="1"/>
</dbReference>
<comment type="caution">
    <text evidence="5">The sequence shown here is derived from an EMBL/GenBank/DDBJ whole genome shotgun (WGS) entry which is preliminary data.</text>
</comment>
<evidence type="ECO:0000256" key="2">
    <source>
        <dbReference type="ARBA" id="ARBA00023052"/>
    </source>
</evidence>
<dbReference type="GO" id="GO:0030976">
    <property type="term" value="F:thiamine pyrophosphate binding"/>
    <property type="evidence" value="ECO:0007669"/>
    <property type="project" value="InterPro"/>
</dbReference>
<dbReference type="SUPFAM" id="SSF52518">
    <property type="entry name" value="Thiamin diphosphate-binding fold (THDP-binding)"/>
    <property type="match status" value="2"/>
</dbReference>
<gene>
    <name evidence="5" type="ORF">CYMTET_28029</name>
</gene>
<comment type="similarity">
    <text evidence="1">Belongs to the TPP enzyme family.</text>
</comment>
<dbReference type="GO" id="GO:0050660">
    <property type="term" value="F:flavin adenine dinucleotide binding"/>
    <property type="evidence" value="ECO:0007669"/>
    <property type="project" value="TreeGrafter"/>
</dbReference>
<dbReference type="Proteomes" id="UP001190700">
    <property type="component" value="Unassembled WGS sequence"/>
</dbReference>
<proteinExistence type="inferred from homology"/>
<dbReference type="Pfam" id="PF02775">
    <property type="entry name" value="TPP_enzyme_C"/>
    <property type="match status" value="1"/>
</dbReference>
<evidence type="ECO:0000256" key="1">
    <source>
        <dbReference type="ARBA" id="ARBA00007812"/>
    </source>
</evidence>